<dbReference type="RefSeq" id="YP_003969480.1">
    <property type="nucleotide sequence ID" value="NC_014636.1"/>
</dbReference>
<dbReference type="EMBL" id="HM452126">
    <property type="protein sequence ID" value="ADM80034.1"/>
    <property type="molecule type" value="Genomic_DNA"/>
</dbReference>
<evidence type="ECO:0000313" key="1">
    <source>
        <dbReference type="EMBL" id="ADM80034.1"/>
    </source>
</evidence>
<name>E1A2T8_9CAUD</name>
<dbReference type="KEGG" id="vg:9861598"/>
<dbReference type="GeneID" id="9861598"/>
<dbReference type="OrthoDB" id="33417at10239"/>
<reference evidence="1 2" key="1">
    <citation type="journal article" date="2012" name="Vet. Microbiol.">
        <title>Complete genome sequence and characterization of a broad-host range T4-like bacteriophage phiAS5 infecting Aeromonas salmonicida subsp. salmonicida.</title>
        <authorList>
            <person name="Kim J.H."/>
            <person name="Son J.S."/>
            <person name="Choi Y.J."/>
            <person name="Choresca C.H.Jr."/>
            <person name="Shin S.P."/>
            <person name="Han J.E."/>
            <person name="Jun J.W."/>
            <person name="Park S.C."/>
        </authorList>
    </citation>
    <scope>NUCLEOTIDE SEQUENCE [LARGE SCALE GENOMIC DNA]</scope>
</reference>
<organism evidence="1 2">
    <name type="scientific">Aeromonas phage phiAS5</name>
    <dbReference type="NCBI Taxonomy" id="879630"/>
    <lineage>
        <taxon>Viruses</taxon>
        <taxon>Duplodnaviria</taxon>
        <taxon>Heunggongvirae</taxon>
        <taxon>Uroviricota</taxon>
        <taxon>Caudoviricetes</taxon>
        <taxon>Pantevenvirales</taxon>
        <taxon>Straboviridae</taxon>
        <taxon>Chrysonvirus</taxon>
        <taxon>Chrysonvirus as5</taxon>
    </lineage>
</organism>
<gene>
    <name evidence="1" type="ORF">phiAS5_ORF0191</name>
</gene>
<accession>E1A2T8</accession>
<sequence length="98" mass="11767">MKKHNDKLVGILFLIKYGFAVMMEKVDFRLERLESYLVRKITERRIKRFRGFDSVNDVFESYMKNRESHNTEEIADELKSHIDSARLRKLLVMATKNK</sequence>
<dbReference type="Proteomes" id="UP000002236">
    <property type="component" value="Segment"/>
</dbReference>
<keyword evidence="2" id="KW-1185">Reference proteome</keyword>
<protein>
    <submittedName>
        <fullName evidence="1">Uncharacterized protein</fullName>
    </submittedName>
</protein>
<proteinExistence type="predicted"/>
<evidence type="ECO:0000313" key="2">
    <source>
        <dbReference type="Proteomes" id="UP000002236"/>
    </source>
</evidence>